<reference evidence="1 2" key="1">
    <citation type="submission" date="2020-03" db="EMBL/GenBank/DDBJ databases">
        <title>Dissostichus mawsoni Genome sequencing and assembly.</title>
        <authorList>
            <person name="Park H."/>
        </authorList>
    </citation>
    <scope>NUCLEOTIDE SEQUENCE [LARGE SCALE GENOMIC DNA]</scope>
    <source>
        <strain evidence="1">DM0001</strain>
        <tissue evidence="1">Muscle</tissue>
    </source>
</reference>
<proteinExistence type="predicted"/>
<keyword evidence="2" id="KW-1185">Reference proteome</keyword>
<dbReference type="AlphaFoldDB" id="A0A7J5XN79"/>
<gene>
    <name evidence="1" type="ORF">F7725_010344</name>
</gene>
<protein>
    <submittedName>
        <fullName evidence="1">Uncharacterized protein</fullName>
    </submittedName>
</protein>
<accession>A0A7J5XN79</accession>
<organism evidence="1 2">
    <name type="scientific">Dissostichus mawsoni</name>
    <name type="common">Antarctic cod</name>
    <dbReference type="NCBI Taxonomy" id="36200"/>
    <lineage>
        <taxon>Eukaryota</taxon>
        <taxon>Metazoa</taxon>
        <taxon>Chordata</taxon>
        <taxon>Craniata</taxon>
        <taxon>Vertebrata</taxon>
        <taxon>Euteleostomi</taxon>
        <taxon>Actinopterygii</taxon>
        <taxon>Neopterygii</taxon>
        <taxon>Teleostei</taxon>
        <taxon>Neoteleostei</taxon>
        <taxon>Acanthomorphata</taxon>
        <taxon>Eupercaria</taxon>
        <taxon>Perciformes</taxon>
        <taxon>Notothenioidei</taxon>
        <taxon>Nototheniidae</taxon>
        <taxon>Dissostichus</taxon>
    </lineage>
</organism>
<sequence>MNSGFDTGNDSWFSSGAWQGAHLFRKCLQVQVLCGWERAGDPEVSVTTSCWKLRRKKFTGSGGVPLFFRLTRSHAHGNKHLDGGGGAVSILVMQPTQRLPRRRPSTRSRRERRHKIQPDYARQNHHQHFTPDSSEPSALTWPFSRGGNGICTGETLFLTIALKSGLLAVGGHKENGEKRRPRSQTTGSHKTEFVFDVRQFGVLQRAQLHFSTPVLYTEQLKTTSKKSHKERKRKKEK</sequence>
<comment type="caution">
    <text evidence="1">The sequence shown here is derived from an EMBL/GenBank/DDBJ whole genome shotgun (WGS) entry which is preliminary data.</text>
</comment>
<dbReference type="Proteomes" id="UP000518266">
    <property type="component" value="Unassembled WGS sequence"/>
</dbReference>
<evidence type="ECO:0000313" key="1">
    <source>
        <dbReference type="EMBL" id="KAF3838576.1"/>
    </source>
</evidence>
<dbReference type="EMBL" id="JAAKFY010000022">
    <property type="protein sequence ID" value="KAF3838576.1"/>
    <property type="molecule type" value="Genomic_DNA"/>
</dbReference>
<evidence type="ECO:0000313" key="2">
    <source>
        <dbReference type="Proteomes" id="UP000518266"/>
    </source>
</evidence>
<name>A0A7J5XN79_DISMA</name>